<comment type="caution">
    <text evidence="3">The sequence shown here is derived from an EMBL/GenBank/DDBJ whole genome shotgun (WGS) entry which is preliminary data.</text>
</comment>
<dbReference type="InterPro" id="IPR041596">
    <property type="entry name" value="Lig_Pab1020_C"/>
</dbReference>
<protein>
    <submittedName>
        <fullName evidence="3">RNA ligase</fullName>
    </submittedName>
</protein>
<keyword evidence="3" id="KW-0436">Ligase</keyword>
<dbReference type="Pfam" id="PF09414">
    <property type="entry name" value="RNA_ligase"/>
    <property type="match status" value="1"/>
</dbReference>
<evidence type="ECO:0000259" key="1">
    <source>
        <dbReference type="Pfam" id="PF09414"/>
    </source>
</evidence>
<dbReference type="OrthoDB" id="245177at2"/>
<dbReference type="NCBIfam" id="TIGR01209">
    <property type="entry name" value="RNA ligase"/>
    <property type="match status" value="1"/>
</dbReference>
<dbReference type="Pfam" id="PF18330">
    <property type="entry name" value="Lig_C"/>
    <property type="match status" value="1"/>
</dbReference>
<feature type="domain" description="RNA ligase" evidence="1">
    <location>
        <begin position="72"/>
        <end position="225"/>
    </location>
</feature>
<sequence length="369" mass="41501">MDQNTLNNAVEAGRASAQEYAGLHYHRLLEAVDGHPRGSVVLPGGRVLPGYPSIARIQSLEAGLHRQFVAPFRAEEKIDGFNVRILREGDAVYAFSRGGFVCPFATDRVPDFVDTTIFEAEPDLILCAEIAGPDTPYLEGSSAQVERDVELFVFDMMRRDRPGFLPHAEREALERAHRLPHAQRHGRFSPQDVDALRELVLKLDARSVEGLVLKEEDGDRRAKYVTGRSCINDIRVCGNQLLDLPPEYFTHRLMRLAIFLTEHARTGDPEIERELGRAFLEGVGDAVQSGRETGHVGHPYRCRFRARANAERFIQHMRATGGRHVRIDPASPQPETGEHAGYWRVDLERRFDRMTGTLASALRGDSQFD</sequence>
<name>A0A1V2ZZZ5_9GAMM</name>
<dbReference type="InterPro" id="IPR021122">
    <property type="entry name" value="RNA_ligase_dom_REL/Rnl2"/>
</dbReference>
<evidence type="ECO:0000313" key="3">
    <source>
        <dbReference type="EMBL" id="OOC10680.1"/>
    </source>
</evidence>
<dbReference type="Gene3D" id="3.10.450.740">
    <property type="match status" value="1"/>
</dbReference>
<dbReference type="SUPFAM" id="SSF56091">
    <property type="entry name" value="DNA ligase/mRNA capping enzyme, catalytic domain"/>
    <property type="match status" value="1"/>
</dbReference>
<dbReference type="STRING" id="252474.B1A74_04405"/>
<dbReference type="Gene3D" id="3.30.1490.70">
    <property type="match status" value="1"/>
</dbReference>
<evidence type="ECO:0000259" key="2">
    <source>
        <dbReference type="Pfam" id="PF18330"/>
    </source>
</evidence>
<organism evidence="3 4">
    <name type="scientific">Thioalkalivibrio halophilus</name>
    <dbReference type="NCBI Taxonomy" id="252474"/>
    <lineage>
        <taxon>Bacteria</taxon>
        <taxon>Pseudomonadati</taxon>
        <taxon>Pseudomonadota</taxon>
        <taxon>Gammaproteobacteria</taxon>
        <taxon>Chromatiales</taxon>
        <taxon>Ectothiorhodospiraceae</taxon>
        <taxon>Thioalkalivibrio</taxon>
    </lineage>
</organism>
<gene>
    <name evidence="3" type="ORF">B1A74_04405</name>
</gene>
<accession>A0A1V2ZZZ5</accession>
<evidence type="ECO:0000313" key="4">
    <source>
        <dbReference type="Proteomes" id="UP000189177"/>
    </source>
</evidence>
<dbReference type="RefSeq" id="WP_077243877.1">
    <property type="nucleotide sequence ID" value="NZ_MUZR01000011.1"/>
</dbReference>
<dbReference type="AlphaFoldDB" id="A0A1V2ZZZ5"/>
<dbReference type="Gene3D" id="3.30.70.2160">
    <property type="match status" value="1"/>
</dbReference>
<keyword evidence="4" id="KW-1185">Reference proteome</keyword>
<dbReference type="InterPro" id="IPR001072">
    <property type="entry name" value="RNA_ligase_Pab1020"/>
</dbReference>
<dbReference type="EMBL" id="MUZR01000011">
    <property type="protein sequence ID" value="OOC10680.1"/>
    <property type="molecule type" value="Genomic_DNA"/>
</dbReference>
<dbReference type="Gene3D" id="3.30.470.30">
    <property type="entry name" value="DNA ligase/mRNA capping enzyme"/>
    <property type="match status" value="1"/>
</dbReference>
<dbReference type="GO" id="GO:0016874">
    <property type="term" value="F:ligase activity"/>
    <property type="evidence" value="ECO:0007669"/>
    <property type="project" value="UniProtKB-KW"/>
</dbReference>
<dbReference type="PRINTS" id="PR01048">
    <property type="entry name" value="Y414FAMILY"/>
</dbReference>
<proteinExistence type="predicted"/>
<reference evidence="3 4" key="1">
    <citation type="submission" date="2017-02" db="EMBL/GenBank/DDBJ databases">
        <title>Genomic diversity within the haloalkaliphilic genus Thioalkalivibrio.</title>
        <authorList>
            <person name="Ahn A.-C."/>
            <person name="Meier-Kolthoff J."/>
            <person name="Overmars L."/>
            <person name="Richter M."/>
            <person name="Woyke T."/>
            <person name="Sorokin D.Y."/>
            <person name="Muyzer G."/>
        </authorList>
    </citation>
    <scope>NUCLEOTIDE SEQUENCE [LARGE SCALE GENOMIC DNA]</scope>
    <source>
        <strain evidence="3 4">HL17</strain>
    </source>
</reference>
<dbReference type="Proteomes" id="UP000189177">
    <property type="component" value="Unassembled WGS sequence"/>
</dbReference>
<feature type="domain" description="RNA ligase Pab1020 C-terminal" evidence="2">
    <location>
        <begin position="241"/>
        <end position="364"/>
    </location>
</feature>